<evidence type="ECO:0000259" key="5">
    <source>
        <dbReference type="PROSITE" id="PS51635"/>
    </source>
</evidence>
<keyword evidence="1 4" id="KW-0378">Hydrolase</keyword>
<gene>
    <name evidence="6" type="ORF">ACHKAR_02805</name>
</gene>
<feature type="short sequence motif" description="GXSXG" evidence="4">
    <location>
        <begin position="36"/>
        <end position="40"/>
    </location>
</feature>
<sequence>MKLGLVLSGGGARGIAHLGIIQALEEEGLSFHIVSGSSAGALAGGLYCAGYTPSEICGFIEKTNFLTTFRPSFNWRSLLNIERASHELKKYFPEDSFEALKIPLCVSTTDIKRGKVKVYRKGQLIKPILASCSIPVVFDPIVIGKRTLVDGGILDNLPYASIQKSCDKIVALHCNPIDKGYELGNWRDLMERSMMLTVTQNVHSRKKHCDVFLEPPGLSKFKVFDFKQAQAIYKFGYKYARKAIKEGALKKL</sequence>
<evidence type="ECO:0000256" key="4">
    <source>
        <dbReference type="PROSITE-ProRule" id="PRU01161"/>
    </source>
</evidence>
<reference evidence="6 7" key="1">
    <citation type="journal article" date="2013" name="Int. J. Syst. Evol. Microbiol.">
        <title>Marinoscillum luteum sp. nov., isolated from marine sediment.</title>
        <authorList>
            <person name="Cha I.T."/>
            <person name="Park S.J."/>
            <person name="Kim S.J."/>
            <person name="Kim J.G."/>
            <person name="Jung M.Y."/>
            <person name="Shin K.S."/>
            <person name="Kwon K.K."/>
            <person name="Yang S.H."/>
            <person name="Seo Y.S."/>
            <person name="Rhee S.K."/>
        </authorList>
    </citation>
    <scope>NUCLEOTIDE SEQUENCE [LARGE SCALE GENOMIC DNA]</scope>
    <source>
        <strain evidence="6 7">KCTC 23939</strain>
    </source>
</reference>
<dbReference type="PANTHER" id="PTHR14226:SF29">
    <property type="entry name" value="NEUROPATHY TARGET ESTERASE SWS"/>
    <property type="match status" value="1"/>
</dbReference>
<dbReference type="RefSeq" id="WP_395416083.1">
    <property type="nucleotide sequence ID" value="NZ_JBIPKE010000011.1"/>
</dbReference>
<feature type="active site" description="Proton acceptor" evidence="4">
    <location>
        <position position="150"/>
    </location>
</feature>
<accession>A0ABW7N439</accession>
<keyword evidence="3 4" id="KW-0443">Lipid metabolism</keyword>
<feature type="short sequence motif" description="GXGXXG" evidence="4">
    <location>
        <begin position="9"/>
        <end position="14"/>
    </location>
</feature>
<dbReference type="Pfam" id="PF01734">
    <property type="entry name" value="Patatin"/>
    <property type="match status" value="1"/>
</dbReference>
<evidence type="ECO:0000313" key="7">
    <source>
        <dbReference type="Proteomes" id="UP001610063"/>
    </source>
</evidence>
<evidence type="ECO:0000256" key="3">
    <source>
        <dbReference type="ARBA" id="ARBA00023098"/>
    </source>
</evidence>
<dbReference type="PROSITE" id="PS51635">
    <property type="entry name" value="PNPLA"/>
    <property type="match status" value="1"/>
</dbReference>
<dbReference type="InterPro" id="IPR050301">
    <property type="entry name" value="NTE"/>
</dbReference>
<feature type="short sequence motif" description="DGA/G" evidence="4">
    <location>
        <begin position="150"/>
        <end position="152"/>
    </location>
</feature>
<dbReference type="SUPFAM" id="SSF52151">
    <property type="entry name" value="FabD/lysophospholipase-like"/>
    <property type="match status" value="1"/>
</dbReference>
<name>A0ABW7N439_9BACT</name>
<comment type="caution">
    <text evidence="6">The sequence shown here is derived from an EMBL/GenBank/DDBJ whole genome shotgun (WGS) entry which is preliminary data.</text>
</comment>
<dbReference type="CDD" id="cd07205">
    <property type="entry name" value="Pat_PNPLA6_PNPLA7_NTE1_like"/>
    <property type="match status" value="1"/>
</dbReference>
<feature type="active site" description="Nucleophile" evidence="4">
    <location>
        <position position="38"/>
    </location>
</feature>
<dbReference type="Proteomes" id="UP001610063">
    <property type="component" value="Unassembled WGS sequence"/>
</dbReference>
<organism evidence="6 7">
    <name type="scientific">Marinoscillum luteum</name>
    <dbReference type="NCBI Taxonomy" id="861051"/>
    <lineage>
        <taxon>Bacteria</taxon>
        <taxon>Pseudomonadati</taxon>
        <taxon>Bacteroidota</taxon>
        <taxon>Cytophagia</taxon>
        <taxon>Cytophagales</taxon>
        <taxon>Reichenbachiellaceae</taxon>
        <taxon>Marinoscillum</taxon>
    </lineage>
</organism>
<proteinExistence type="predicted"/>
<feature type="domain" description="PNPLA" evidence="5">
    <location>
        <begin position="5"/>
        <end position="163"/>
    </location>
</feature>
<evidence type="ECO:0000256" key="1">
    <source>
        <dbReference type="ARBA" id="ARBA00022801"/>
    </source>
</evidence>
<keyword evidence="2 4" id="KW-0442">Lipid degradation</keyword>
<evidence type="ECO:0000313" key="6">
    <source>
        <dbReference type="EMBL" id="MFH6982348.1"/>
    </source>
</evidence>
<dbReference type="InterPro" id="IPR002641">
    <property type="entry name" value="PNPLA_dom"/>
</dbReference>
<evidence type="ECO:0000256" key="2">
    <source>
        <dbReference type="ARBA" id="ARBA00022963"/>
    </source>
</evidence>
<dbReference type="EMBL" id="JBIPKE010000011">
    <property type="protein sequence ID" value="MFH6982348.1"/>
    <property type="molecule type" value="Genomic_DNA"/>
</dbReference>
<dbReference type="InterPro" id="IPR016035">
    <property type="entry name" value="Acyl_Trfase/lysoPLipase"/>
</dbReference>
<dbReference type="PANTHER" id="PTHR14226">
    <property type="entry name" value="NEUROPATHY TARGET ESTERASE/SWISS CHEESE D.MELANOGASTER"/>
    <property type="match status" value="1"/>
</dbReference>
<protein>
    <submittedName>
        <fullName evidence="6">Patatin-like phospholipase family protein</fullName>
    </submittedName>
</protein>
<dbReference type="Gene3D" id="3.40.1090.10">
    <property type="entry name" value="Cytosolic phospholipase A2 catalytic domain"/>
    <property type="match status" value="2"/>
</dbReference>
<keyword evidence="7" id="KW-1185">Reference proteome</keyword>